<dbReference type="SUPFAM" id="SSF51197">
    <property type="entry name" value="Clavaminate synthase-like"/>
    <property type="match status" value="1"/>
</dbReference>
<keyword evidence="3" id="KW-0223">Dioxygenase</keyword>
<feature type="domain" description="TauD/TfdA-like" evidence="6">
    <location>
        <begin position="89"/>
        <end position="354"/>
    </location>
</feature>
<dbReference type="InterPro" id="IPR003819">
    <property type="entry name" value="TauD/TfdA-like"/>
</dbReference>
<keyword evidence="8" id="KW-1185">Reference proteome</keyword>
<gene>
    <name evidence="7" type="ORF">GFSPODELE1_LOCUS11037</name>
</gene>
<keyword evidence="4" id="KW-0560">Oxidoreductase</keyword>
<evidence type="ECO:0000259" key="6">
    <source>
        <dbReference type="Pfam" id="PF02668"/>
    </source>
</evidence>
<dbReference type="Proteomes" id="UP001497453">
    <property type="component" value="Chromosome 9"/>
</dbReference>
<evidence type="ECO:0000313" key="7">
    <source>
        <dbReference type="EMBL" id="CAL1717077.1"/>
    </source>
</evidence>
<sequence length="403" mass="44720">MAPVAVSDQSTATETKTTVQKPAATAKALINPFYSPPTGDDGDESYVHANYKPYFPDVKWAPLGPIAVTERAQFADSEKKALFSAVQTVKHLTPAIGTEITGIDLRQLTDQQKDELGLLISERGVVFFRDQEISIHEQLELARHFGPLHKHATTPIPREPGLEEVHVVYNDRTRRPDPSAFSKIELWHSDVSYEAQPPSITSLKVIAGPEYGGDTLWSSGYALYSSFSPGFQKYLEGLYAVHSAVAQADGNRAAGLPVRREPVESVHPIVRVNPATGWKAIYVNPGFTRRIVGLPKAESDAILQLLFHQIADNPDFQVRFHWEPKSIAIWDNRVATHSATFDFWPHTRHALRATPHGEKPISVEEYERDGKAAKDRQVEIFKQLGVEVPSASNGTSKARGYND</sequence>
<protein>
    <recommendedName>
        <fullName evidence="6">TauD/TfdA-like domain-containing protein</fullName>
    </recommendedName>
</protein>
<proteinExistence type="inferred from homology"/>
<evidence type="ECO:0000256" key="3">
    <source>
        <dbReference type="ARBA" id="ARBA00022964"/>
    </source>
</evidence>
<comment type="similarity">
    <text evidence="1">Belongs to the TfdA dioxygenase family.</text>
</comment>
<organism evidence="7 8">
    <name type="scientific">Somion occarium</name>
    <dbReference type="NCBI Taxonomy" id="3059160"/>
    <lineage>
        <taxon>Eukaryota</taxon>
        <taxon>Fungi</taxon>
        <taxon>Dikarya</taxon>
        <taxon>Basidiomycota</taxon>
        <taxon>Agaricomycotina</taxon>
        <taxon>Agaricomycetes</taxon>
        <taxon>Polyporales</taxon>
        <taxon>Cerrenaceae</taxon>
        <taxon>Somion</taxon>
    </lineage>
</organism>
<dbReference type="Gene3D" id="3.60.130.10">
    <property type="entry name" value="Clavaminate synthase-like"/>
    <property type="match status" value="1"/>
</dbReference>
<dbReference type="InterPro" id="IPR051323">
    <property type="entry name" value="AtsK-like"/>
</dbReference>
<evidence type="ECO:0000313" key="8">
    <source>
        <dbReference type="Proteomes" id="UP001497453"/>
    </source>
</evidence>
<evidence type="ECO:0000256" key="5">
    <source>
        <dbReference type="ARBA" id="ARBA00023004"/>
    </source>
</evidence>
<dbReference type="PANTHER" id="PTHR30468:SF31">
    <property type="entry name" value="ALPHA-KETOGLUTARATE-DEPENDENT SULFONATE DIOXYGENASE-RELATED"/>
    <property type="match status" value="1"/>
</dbReference>
<evidence type="ECO:0000256" key="4">
    <source>
        <dbReference type="ARBA" id="ARBA00023002"/>
    </source>
</evidence>
<dbReference type="InterPro" id="IPR042098">
    <property type="entry name" value="TauD-like_sf"/>
</dbReference>
<dbReference type="PANTHER" id="PTHR30468">
    <property type="entry name" value="ALPHA-KETOGLUTARATE-DEPENDENT SULFONATE DIOXYGENASE"/>
    <property type="match status" value="1"/>
</dbReference>
<evidence type="ECO:0000256" key="1">
    <source>
        <dbReference type="ARBA" id="ARBA00005896"/>
    </source>
</evidence>
<accession>A0ABP1EAN3</accession>
<dbReference type="Pfam" id="PF02668">
    <property type="entry name" value="TauD"/>
    <property type="match status" value="1"/>
</dbReference>
<name>A0ABP1EAN3_9APHY</name>
<keyword evidence="5" id="KW-0408">Iron</keyword>
<dbReference type="EMBL" id="OZ037952">
    <property type="protein sequence ID" value="CAL1717077.1"/>
    <property type="molecule type" value="Genomic_DNA"/>
</dbReference>
<keyword evidence="2" id="KW-0479">Metal-binding</keyword>
<reference evidence="8" key="1">
    <citation type="submission" date="2024-04" db="EMBL/GenBank/DDBJ databases">
        <authorList>
            <person name="Shaw F."/>
            <person name="Minotto A."/>
        </authorList>
    </citation>
    <scope>NUCLEOTIDE SEQUENCE [LARGE SCALE GENOMIC DNA]</scope>
</reference>
<evidence type="ECO:0000256" key="2">
    <source>
        <dbReference type="ARBA" id="ARBA00022723"/>
    </source>
</evidence>